<feature type="region of interest" description="Disordered" evidence="1">
    <location>
        <begin position="68"/>
        <end position="122"/>
    </location>
</feature>
<reference evidence="3" key="1">
    <citation type="submission" date="2023-03" db="EMBL/GenBank/DDBJ databases">
        <title>Massive genome expansion in bonnet fungi (Mycena s.s.) driven by repeated elements and novel gene families across ecological guilds.</title>
        <authorList>
            <consortium name="Lawrence Berkeley National Laboratory"/>
            <person name="Harder C.B."/>
            <person name="Miyauchi S."/>
            <person name="Viragh M."/>
            <person name="Kuo A."/>
            <person name="Thoen E."/>
            <person name="Andreopoulos B."/>
            <person name="Lu D."/>
            <person name="Skrede I."/>
            <person name="Drula E."/>
            <person name="Henrissat B."/>
            <person name="Morin E."/>
            <person name="Kohler A."/>
            <person name="Barry K."/>
            <person name="LaButti K."/>
            <person name="Morin E."/>
            <person name="Salamov A."/>
            <person name="Lipzen A."/>
            <person name="Mereny Z."/>
            <person name="Hegedus B."/>
            <person name="Baldrian P."/>
            <person name="Stursova M."/>
            <person name="Weitz H."/>
            <person name="Taylor A."/>
            <person name="Grigoriev I.V."/>
            <person name="Nagy L.G."/>
            <person name="Martin F."/>
            <person name="Kauserud H."/>
        </authorList>
    </citation>
    <scope>NUCLEOTIDE SEQUENCE</scope>
    <source>
        <strain evidence="3">CBHHK173m</strain>
    </source>
</reference>
<gene>
    <name evidence="3" type="ORF">B0H15DRAFT_855382</name>
</gene>
<keyword evidence="4" id="KW-1185">Reference proteome</keyword>
<dbReference type="EMBL" id="JARJCN010000051">
    <property type="protein sequence ID" value="KAJ7081202.1"/>
    <property type="molecule type" value="Genomic_DNA"/>
</dbReference>
<organism evidence="3 4">
    <name type="scientific">Mycena belliarum</name>
    <dbReference type="NCBI Taxonomy" id="1033014"/>
    <lineage>
        <taxon>Eukaryota</taxon>
        <taxon>Fungi</taxon>
        <taxon>Dikarya</taxon>
        <taxon>Basidiomycota</taxon>
        <taxon>Agaricomycotina</taxon>
        <taxon>Agaricomycetes</taxon>
        <taxon>Agaricomycetidae</taxon>
        <taxon>Agaricales</taxon>
        <taxon>Marasmiineae</taxon>
        <taxon>Mycenaceae</taxon>
        <taxon>Mycena</taxon>
    </lineage>
</organism>
<evidence type="ECO:0000313" key="3">
    <source>
        <dbReference type="EMBL" id="KAJ7081202.1"/>
    </source>
</evidence>
<dbReference type="Proteomes" id="UP001222325">
    <property type="component" value="Unassembled WGS sequence"/>
</dbReference>
<sequence length="270" mass="28806">MPILLSRQEQASSAPNAGITFAATFGGMLILGVVVLVAFLFLGKRWRERKLDAHGRRDDVLFNVLPSDEPDEIHEKQPSASGGSELNPRRGPSMPRLTIPPSPTILRSAFQDPGPGSAVSSACMHSSVSAHDGWSASTAPLIHAHPYATASSHVDAHPYGLQMNAAPTPARPQITAAPPSARAHKSLRPFAGDVPDKLDTVMELPTPFIFTFNRDDLRPASDYSGRPTFPETPTTATTASPSLDLFPIPPSSPPRPPQPLQIMKKHAAGA</sequence>
<accession>A0AAD6XN07</accession>
<evidence type="ECO:0000313" key="4">
    <source>
        <dbReference type="Proteomes" id="UP001222325"/>
    </source>
</evidence>
<keyword evidence="2" id="KW-0472">Membrane</keyword>
<name>A0AAD6XN07_9AGAR</name>
<dbReference type="AlphaFoldDB" id="A0AAD6XN07"/>
<proteinExistence type="predicted"/>
<feature type="compositionally biased region" description="Low complexity" evidence="1">
    <location>
        <begin position="227"/>
        <end position="246"/>
    </location>
</feature>
<feature type="transmembrane region" description="Helical" evidence="2">
    <location>
        <begin position="20"/>
        <end position="42"/>
    </location>
</feature>
<feature type="compositionally biased region" description="Pro residues" evidence="1">
    <location>
        <begin position="247"/>
        <end position="259"/>
    </location>
</feature>
<keyword evidence="2" id="KW-0812">Transmembrane</keyword>
<evidence type="ECO:0000256" key="1">
    <source>
        <dbReference type="SAM" id="MobiDB-lite"/>
    </source>
</evidence>
<comment type="caution">
    <text evidence="3">The sequence shown here is derived from an EMBL/GenBank/DDBJ whole genome shotgun (WGS) entry which is preliminary data.</text>
</comment>
<keyword evidence="2" id="KW-1133">Transmembrane helix</keyword>
<feature type="region of interest" description="Disordered" evidence="1">
    <location>
        <begin position="159"/>
        <end position="183"/>
    </location>
</feature>
<evidence type="ECO:0000256" key="2">
    <source>
        <dbReference type="SAM" id="Phobius"/>
    </source>
</evidence>
<feature type="region of interest" description="Disordered" evidence="1">
    <location>
        <begin position="221"/>
        <end position="270"/>
    </location>
</feature>
<protein>
    <submittedName>
        <fullName evidence="3">Uncharacterized protein</fullName>
    </submittedName>
</protein>